<gene>
    <name evidence="2" type="ORF">CYJ10_26430</name>
</gene>
<evidence type="ECO:0000313" key="3">
    <source>
        <dbReference type="Proteomes" id="UP000234341"/>
    </source>
</evidence>
<dbReference type="EMBL" id="PJRP01000016">
    <property type="protein sequence ID" value="PLP97713.1"/>
    <property type="molecule type" value="Genomic_DNA"/>
</dbReference>
<sequence length="151" mass="15675">MSMKTMETTASKSSAAGLFSAYSNALQRLRLPGFDLGAIAEARRKDLAALATINLALLDGVQAFSQKQAEVVRGTLSGLESRLLQSGVAGNGVAAATGAVELTQGALQKSLANLRDLADIAQKTQADSVSAASKRIAENVEELKALFKPAQ</sequence>
<name>A0A2N5C673_9BURK</name>
<dbReference type="InterPro" id="IPR018968">
    <property type="entry name" value="Phasin"/>
</dbReference>
<evidence type="ECO:0000259" key="1">
    <source>
        <dbReference type="Pfam" id="PF09361"/>
    </source>
</evidence>
<protein>
    <submittedName>
        <fullName evidence="2">Chemotaxis protein</fullName>
    </submittedName>
</protein>
<dbReference type="NCBIfam" id="TIGR01841">
    <property type="entry name" value="phasin"/>
    <property type="match status" value="1"/>
</dbReference>
<reference evidence="2 3" key="1">
    <citation type="submission" date="2017-12" db="EMBL/GenBank/DDBJ databases">
        <title>Genome sequence of the active heterotrophic nitrifier-denitrifier, Cupriavidus pauculus UM1.</title>
        <authorList>
            <person name="Putonti C."/>
            <person name="Castignetti D."/>
        </authorList>
    </citation>
    <scope>NUCLEOTIDE SEQUENCE [LARGE SCALE GENOMIC DNA]</scope>
    <source>
        <strain evidence="2 3">UM1</strain>
    </source>
</reference>
<feature type="domain" description="Phasin" evidence="1">
    <location>
        <begin position="39"/>
        <end position="135"/>
    </location>
</feature>
<dbReference type="Pfam" id="PF09361">
    <property type="entry name" value="Phasin_2"/>
    <property type="match status" value="1"/>
</dbReference>
<dbReference type="InterPro" id="IPR010127">
    <property type="entry name" value="Phasin_subfam-1"/>
</dbReference>
<accession>A0A2N5C673</accession>
<dbReference type="Proteomes" id="UP000234341">
    <property type="component" value="Unassembled WGS sequence"/>
</dbReference>
<dbReference type="OrthoDB" id="8964077at2"/>
<dbReference type="AlphaFoldDB" id="A0A2N5C673"/>
<proteinExistence type="predicted"/>
<organism evidence="2 3">
    <name type="scientific">Cupriavidus pauculus</name>
    <dbReference type="NCBI Taxonomy" id="82633"/>
    <lineage>
        <taxon>Bacteria</taxon>
        <taxon>Pseudomonadati</taxon>
        <taxon>Pseudomonadota</taxon>
        <taxon>Betaproteobacteria</taxon>
        <taxon>Burkholderiales</taxon>
        <taxon>Burkholderiaceae</taxon>
        <taxon>Cupriavidus</taxon>
    </lineage>
</organism>
<comment type="caution">
    <text evidence="2">The sequence shown here is derived from an EMBL/GenBank/DDBJ whole genome shotgun (WGS) entry which is preliminary data.</text>
</comment>
<evidence type="ECO:0000313" key="2">
    <source>
        <dbReference type="EMBL" id="PLP97713.1"/>
    </source>
</evidence>